<dbReference type="Pfam" id="PF02839">
    <property type="entry name" value="CBM_5_12"/>
    <property type="match status" value="1"/>
</dbReference>
<gene>
    <name evidence="3" type="ORF">BRYFOR_07638</name>
</gene>
<comment type="caution">
    <text evidence="3">The sequence shown here is derived from an EMBL/GenBank/DDBJ whole genome shotgun (WGS) entry which is preliminary data.</text>
</comment>
<evidence type="ECO:0000259" key="2">
    <source>
        <dbReference type="Pfam" id="PF02839"/>
    </source>
</evidence>
<dbReference type="GO" id="GO:0004553">
    <property type="term" value="F:hydrolase activity, hydrolyzing O-glycosyl compounds"/>
    <property type="evidence" value="ECO:0007669"/>
    <property type="project" value="InterPro"/>
</dbReference>
<evidence type="ECO:0000256" key="1">
    <source>
        <dbReference type="ARBA" id="ARBA00022801"/>
    </source>
</evidence>
<dbReference type="InterPro" id="IPR003610">
    <property type="entry name" value="CBM5/12"/>
</dbReference>
<dbReference type="GO" id="GO:0030246">
    <property type="term" value="F:carbohydrate binding"/>
    <property type="evidence" value="ECO:0007669"/>
    <property type="project" value="InterPro"/>
</dbReference>
<evidence type="ECO:0000313" key="4">
    <source>
        <dbReference type="Proteomes" id="UP000005561"/>
    </source>
</evidence>
<dbReference type="EMBL" id="ACCL02000011">
    <property type="protein sequence ID" value="EET60442.1"/>
    <property type="molecule type" value="Genomic_DNA"/>
</dbReference>
<dbReference type="AlphaFoldDB" id="C6LG78"/>
<name>C6LG78_9FIRM</name>
<organism evidence="3 4">
    <name type="scientific">Marvinbryantia formatexigens DSM 14469</name>
    <dbReference type="NCBI Taxonomy" id="478749"/>
    <lineage>
        <taxon>Bacteria</taxon>
        <taxon>Bacillati</taxon>
        <taxon>Bacillota</taxon>
        <taxon>Clostridia</taxon>
        <taxon>Lachnospirales</taxon>
        <taxon>Lachnospiraceae</taxon>
        <taxon>Marvinbryantia</taxon>
    </lineage>
</organism>
<dbReference type="Gene3D" id="2.10.10.20">
    <property type="entry name" value="Carbohydrate-binding module superfamily 5/12"/>
    <property type="match status" value="1"/>
</dbReference>
<dbReference type="eggNOG" id="ENOG5033CYF">
    <property type="taxonomic scope" value="Bacteria"/>
</dbReference>
<protein>
    <submittedName>
        <fullName evidence="3">Carbohydrate binding domain protein</fullName>
    </submittedName>
</protein>
<accession>C6LG78</accession>
<dbReference type="SUPFAM" id="SSF51055">
    <property type="entry name" value="Carbohydrate binding domain"/>
    <property type="match status" value="1"/>
</dbReference>
<dbReference type="STRING" id="168384.SAMN05660368_03769"/>
<dbReference type="InterPro" id="IPR036573">
    <property type="entry name" value="CBM_sf_5/12"/>
</dbReference>
<evidence type="ECO:0000313" key="3">
    <source>
        <dbReference type="EMBL" id="EET60442.1"/>
    </source>
</evidence>
<sequence>MNKTEMMRQLGAGIAMSVRKAALTDAEALQVKGLHEEWTPGQAVKTGDRRQYNGRLYRCRQDHTTQADWTPDVFAAGWTVINETNAGTVDDPVPWVTGMQPEAGKYYVEGNLLALCIEDPGQAIYGTLSALCPGRYFEAYTA</sequence>
<reference evidence="3" key="1">
    <citation type="submission" date="2009-07" db="EMBL/GenBank/DDBJ databases">
        <authorList>
            <person name="Weinstock G."/>
            <person name="Sodergren E."/>
            <person name="Clifton S."/>
            <person name="Fulton L."/>
            <person name="Fulton B."/>
            <person name="Courtney L."/>
            <person name="Fronick C."/>
            <person name="Harrison M."/>
            <person name="Strong C."/>
            <person name="Farmer C."/>
            <person name="Delahaunty K."/>
            <person name="Markovic C."/>
            <person name="Hall O."/>
            <person name="Minx P."/>
            <person name="Tomlinson C."/>
            <person name="Mitreva M."/>
            <person name="Nelson J."/>
            <person name="Hou S."/>
            <person name="Wollam A."/>
            <person name="Pepin K.H."/>
            <person name="Johnson M."/>
            <person name="Bhonagiri V."/>
            <person name="Nash W.E."/>
            <person name="Warren W."/>
            <person name="Chinwalla A."/>
            <person name="Mardis E.R."/>
            <person name="Wilson R.K."/>
        </authorList>
    </citation>
    <scope>NUCLEOTIDE SEQUENCE [LARGE SCALE GENOMIC DNA]</scope>
    <source>
        <strain evidence="3">DSM 14469</strain>
    </source>
</reference>
<dbReference type="RefSeq" id="WP_006862423.1">
    <property type="nucleotide sequence ID" value="NZ_ACCL02000011.1"/>
</dbReference>
<keyword evidence="1" id="KW-0378">Hydrolase</keyword>
<keyword evidence="4" id="KW-1185">Reference proteome</keyword>
<dbReference type="GO" id="GO:0005576">
    <property type="term" value="C:extracellular region"/>
    <property type="evidence" value="ECO:0007669"/>
    <property type="project" value="InterPro"/>
</dbReference>
<dbReference type="Proteomes" id="UP000005561">
    <property type="component" value="Unassembled WGS sequence"/>
</dbReference>
<dbReference type="GO" id="GO:0005975">
    <property type="term" value="P:carbohydrate metabolic process"/>
    <property type="evidence" value="ECO:0007669"/>
    <property type="project" value="InterPro"/>
</dbReference>
<dbReference type="OrthoDB" id="1849628at2"/>
<dbReference type="CDD" id="cd12214">
    <property type="entry name" value="ChiA1_BD"/>
    <property type="match status" value="1"/>
</dbReference>
<proteinExistence type="predicted"/>
<feature type="domain" description="Chitin-binding type-3" evidence="2">
    <location>
        <begin position="37"/>
        <end position="78"/>
    </location>
</feature>